<dbReference type="AlphaFoldDB" id="A0A841ED85"/>
<feature type="transmembrane region" description="Helical" evidence="1">
    <location>
        <begin position="38"/>
        <end position="58"/>
    </location>
</feature>
<keyword evidence="1" id="KW-0472">Membrane</keyword>
<keyword evidence="1" id="KW-0812">Transmembrane</keyword>
<name>A0A841ED85_9ACTN</name>
<protein>
    <submittedName>
        <fullName evidence="2">Uncharacterized protein</fullName>
    </submittedName>
</protein>
<proteinExistence type="predicted"/>
<comment type="caution">
    <text evidence="2">The sequence shown here is derived from an EMBL/GenBank/DDBJ whole genome shotgun (WGS) entry which is preliminary data.</text>
</comment>
<keyword evidence="1" id="KW-1133">Transmembrane helix</keyword>
<dbReference type="Proteomes" id="UP000578077">
    <property type="component" value="Unassembled WGS sequence"/>
</dbReference>
<keyword evidence="3" id="KW-1185">Reference proteome</keyword>
<reference evidence="2 3" key="1">
    <citation type="submission" date="2020-08" db="EMBL/GenBank/DDBJ databases">
        <title>Sequencing the genomes of 1000 actinobacteria strains.</title>
        <authorList>
            <person name="Klenk H.-P."/>
        </authorList>
    </citation>
    <scope>NUCLEOTIDE SEQUENCE [LARGE SCALE GENOMIC DNA]</scope>
    <source>
        <strain evidence="2 3">DSM 44593</strain>
    </source>
</reference>
<evidence type="ECO:0000313" key="3">
    <source>
        <dbReference type="Proteomes" id="UP000578077"/>
    </source>
</evidence>
<dbReference type="EMBL" id="JACHLY010000001">
    <property type="protein sequence ID" value="MBB5999023.1"/>
    <property type="molecule type" value="Genomic_DNA"/>
</dbReference>
<gene>
    <name evidence="2" type="ORF">HNR25_002774</name>
</gene>
<sequence>MMKKTWMFVVSLLGMSVSAAVLISLIPPLFHSGEQGSVWAVGMLACLTVVCAAGARFLRPSTPTSHGG</sequence>
<evidence type="ECO:0000256" key="1">
    <source>
        <dbReference type="SAM" id="Phobius"/>
    </source>
</evidence>
<dbReference type="RefSeq" id="WP_246463663.1">
    <property type="nucleotide sequence ID" value="NZ_BAABKT010000010.1"/>
</dbReference>
<evidence type="ECO:0000313" key="2">
    <source>
        <dbReference type="EMBL" id="MBB5999023.1"/>
    </source>
</evidence>
<organism evidence="2 3">
    <name type="scientific">Streptomonospora salina</name>
    <dbReference type="NCBI Taxonomy" id="104205"/>
    <lineage>
        <taxon>Bacteria</taxon>
        <taxon>Bacillati</taxon>
        <taxon>Actinomycetota</taxon>
        <taxon>Actinomycetes</taxon>
        <taxon>Streptosporangiales</taxon>
        <taxon>Nocardiopsidaceae</taxon>
        <taxon>Streptomonospora</taxon>
    </lineage>
</organism>
<accession>A0A841ED85</accession>